<feature type="compositionally biased region" description="Low complexity" evidence="2">
    <location>
        <begin position="149"/>
        <end position="159"/>
    </location>
</feature>
<reference evidence="5 6" key="2">
    <citation type="submission" date="2018-11" db="EMBL/GenBank/DDBJ databases">
        <authorList>
            <consortium name="Pathogen Informatics"/>
        </authorList>
    </citation>
    <scope>NUCLEOTIDE SEQUENCE [LARGE SCALE GENOMIC DNA]</scope>
</reference>
<reference evidence="7" key="1">
    <citation type="submission" date="2017-02" db="UniProtKB">
        <authorList>
            <consortium name="WormBaseParasite"/>
        </authorList>
    </citation>
    <scope>IDENTIFICATION</scope>
</reference>
<organism evidence="7">
    <name type="scientific">Anisakis simplex</name>
    <name type="common">Herring worm</name>
    <dbReference type="NCBI Taxonomy" id="6269"/>
    <lineage>
        <taxon>Eukaryota</taxon>
        <taxon>Metazoa</taxon>
        <taxon>Ecdysozoa</taxon>
        <taxon>Nematoda</taxon>
        <taxon>Chromadorea</taxon>
        <taxon>Rhabditida</taxon>
        <taxon>Spirurina</taxon>
        <taxon>Ascaridomorpha</taxon>
        <taxon>Ascaridoidea</taxon>
        <taxon>Anisakidae</taxon>
        <taxon>Anisakis</taxon>
        <taxon>Anisakis simplex complex</taxon>
    </lineage>
</organism>
<dbReference type="Pfam" id="PF01484">
    <property type="entry name" value="Col_cuticle_N"/>
    <property type="match status" value="1"/>
</dbReference>
<dbReference type="EMBL" id="UYRR01035448">
    <property type="protein sequence ID" value="VDK64635.1"/>
    <property type="molecule type" value="Genomic_DNA"/>
</dbReference>
<dbReference type="SMART" id="SM01088">
    <property type="entry name" value="Col_cuticle_N"/>
    <property type="match status" value="1"/>
</dbReference>
<dbReference type="InterPro" id="IPR008160">
    <property type="entry name" value="Collagen"/>
</dbReference>
<dbReference type="PANTHER" id="PTHR24637:SF236">
    <property type="entry name" value="NEMATODE CUTICLE COLLAGEN N-TERMINAL DOMAIN-CONTAINING PROTEIN"/>
    <property type="match status" value="1"/>
</dbReference>
<dbReference type="GO" id="GO:0042302">
    <property type="term" value="F:structural constituent of cuticle"/>
    <property type="evidence" value="ECO:0007669"/>
    <property type="project" value="InterPro"/>
</dbReference>
<gene>
    <name evidence="5" type="ORF">ASIM_LOCUS18395</name>
</gene>
<dbReference type="Proteomes" id="UP000267096">
    <property type="component" value="Unassembled WGS sequence"/>
</dbReference>
<evidence type="ECO:0000256" key="3">
    <source>
        <dbReference type="SAM" id="Phobius"/>
    </source>
</evidence>
<evidence type="ECO:0000256" key="1">
    <source>
        <dbReference type="ARBA" id="ARBA00022737"/>
    </source>
</evidence>
<feature type="region of interest" description="Disordered" evidence="2">
    <location>
        <begin position="142"/>
        <end position="185"/>
    </location>
</feature>
<evidence type="ECO:0000313" key="5">
    <source>
        <dbReference type="EMBL" id="VDK64635.1"/>
    </source>
</evidence>
<keyword evidence="6" id="KW-1185">Reference proteome</keyword>
<sequence>MGGMDTQLAGAAIVSSGLVIALSLVMIGVLFQDINSMYDDIMLDMAEFKVIANDAWKDIAVVNHRAPSSDFDQLFARQKRDAKACNCAQRSRRCPVGAPGPKGAPGEAGANGADGLAGLVGKSGLIETARSPPGSCIKCPPGPPGPMGPQGIQGPAGPNGFIGAPGIDGKPGQQGPSGQVGDSGSPGKCIFDALVWAQNVRNKRKIRTIP</sequence>
<accession>A0A0M3KDE7</accession>
<dbReference type="InterPro" id="IPR002486">
    <property type="entry name" value="Col_cuticle_N"/>
</dbReference>
<feature type="transmembrane region" description="Helical" evidence="3">
    <location>
        <begin position="12"/>
        <end position="31"/>
    </location>
</feature>
<dbReference type="PANTHER" id="PTHR24637">
    <property type="entry name" value="COLLAGEN"/>
    <property type="match status" value="1"/>
</dbReference>
<proteinExistence type="predicted"/>
<keyword evidence="1" id="KW-0677">Repeat</keyword>
<protein>
    <submittedName>
        <fullName evidence="7">Col_cuticle_N domain-containing protein</fullName>
    </submittedName>
</protein>
<feature type="domain" description="Nematode cuticle collagen N-terminal" evidence="4">
    <location>
        <begin position="9"/>
        <end position="59"/>
    </location>
</feature>
<keyword evidence="3" id="KW-0812">Transmembrane</keyword>
<dbReference type="WBParaSite" id="ASIM_0001900001-mRNA-1">
    <property type="protein sequence ID" value="ASIM_0001900001-mRNA-1"/>
    <property type="gene ID" value="ASIM_0001900001"/>
</dbReference>
<dbReference type="OrthoDB" id="5876933at2759"/>
<dbReference type="Pfam" id="PF01391">
    <property type="entry name" value="Collagen"/>
    <property type="match status" value="1"/>
</dbReference>
<name>A0A0M3KDE7_ANISI</name>
<evidence type="ECO:0000313" key="6">
    <source>
        <dbReference type="Proteomes" id="UP000267096"/>
    </source>
</evidence>
<evidence type="ECO:0000256" key="2">
    <source>
        <dbReference type="SAM" id="MobiDB-lite"/>
    </source>
</evidence>
<evidence type="ECO:0000259" key="4">
    <source>
        <dbReference type="SMART" id="SM01088"/>
    </source>
</evidence>
<dbReference type="AlphaFoldDB" id="A0A0M3KDE7"/>
<keyword evidence="3" id="KW-1133">Transmembrane helix</keyword>
<evidence type="ECO:0000313" key="7">
    <source>
        <dbReference type="WBParaSite" id="ASIM_0001900001-mRNA-1"/>
    </source>
</evidence>
<keyword evidence="3" id="KW-0472">Membrane</keyword>